<sequence>MSEGCKLLVVRNRKQYVGVSCKQLISEQLFLWCPSGLNSIVWQNGSSDVAKLLPYIIFDDRLIFILVRPGTGHWATSPEVWNLCHISEIT</sequence>
<accession>A0A4Y2BXV8</accession>
<dbReference type="AlphaFoldDB" id="A0A4Y2BXV8"/>
<evidence type="ECO:0000313" key="2">
    <source>
        <dbReference type="Proteomes" id="UP000499080"/>
    </source>
</evidence>
<organism evidence="1 2">
    <name type="scientific">Araneus ventricosus</name>
    <name type="common">Orbweaver spider</name>
    <name type="synonym">Epeira ventricosa</name>
    <dbReference type="NCBI Taxonomy" id="182803"/>
    <lineage>
        <taxon>Eukaryota</taxon>
        <taxon>Metazoa</taxon>
        <taxon>Ecdysozoa</taxon>
        <taxon>Arthropoda</taxon>
        <taxon>Chelicerata</taxon>
        <taxon>Arachnida</taxon>
        <taxon>Araneae</taxon>
        <taxon>Araneomorphae</taxon>
        <taxon>Entelegynae</taxon>
        <taxon>Araneoidea</taxon>
        <taxon>Araneidae</taxon>
        <taxon>Araneus</taxon>
    </lineage>
</organism>
<dbReference type="Proteomes" id="UP000499080">
    <property type="component" value="Unassembled WGS sequence"/>
</dbReference>
<keyword evidence="2" id="KW-1185">Reference proteome</keyword>
<dbReference type="EMBL" id="BGPR01000126">
    <property type="protein sequence ID" value="GBL97040.1"/>
    <property type="molecule type" value="Genomic_DNA"/>
</dbReference>
<evidence type="ECO:0000313" key="1">
    <source>
        <dbReference type="EMBL" id="GBL97040.1"/>
    </source>
</evidence>
<gene>
    <name evidence="1" type="ORF">AVEN_254090_1</name>
</gene>
<proteinExistence type="predicted"/>
<name>A0A4Y2BXV8_ARAVE</name>
<protein>
    <submittedName>
        <fullName evidence="1">Uncharacterized protein</fullName>
    </submittedName>
</protein>
<reference evidence="1 2" key="1">
    <citation type="journal article" date="2019" name="Sci. Rep.">
        <title>Orb-weaving spider Araneus ventricosus genome elucidates the spidroin gene catalogue.</title>
        <authorList>
            <person name="Kono N."/>
            <person name="Nakamura H."/>
            <person name="Ohtoshi R."/>
            <person name="Moran D.A.P."/>
            <person name="Shinohara A."/>
            <person name="Yoshida Y."/>
            <person name="Fujiwara M."/>
            <person name="Mori M."/>
            <person name="Tomita M."/>
            <person name="Arakawa K."/>
        </authorList>
    </citation>
    <scope>NUCLEOTIDE SEQUENCE [LARGE SCALE GENOMIC DNA]</scope>
</reference>
<comment type="caution">
    <text evidence="1">The sequence shown here is derived from an EMBL/GenBank/DDBJ whole genome shotgun (WGS) entry which is preliminary data.</text>
</comment>